<comment type="subcellular location">
    <subcellularLocation>
        <location evidence="1">Membrane</location>
        <topology evidence="1">Multi-pass membrane protein</topology>
    </subcellularLocation>
</comment>
<evidence type="ECO:0000256" key="13">
    <source>
        <dbReference type="SAM" id="Phobius"/>
    </source>
</evidence>
<dbReference type="PANTHER" id="PTHR11690:SF240">
    <property type="entry name" value="PICKPOCKET 25-RELATED"/>
    <property type="match status" value="1"/>
</dbReference>
<keyword evidence="3 12" id="KW-0813">Transport</keyword>
<keyword evidence="7" id="KW-0915">Sodium</keyword>
<evidence type="ECO:0000256" key="3">
    <source>
        <dbReference type="ARBA" id="ARBA00022448"/>
    </source>
</evidence>
<dbReference type="GO" id="GO:0015280">
    <property type="term" value="F:ligand-gated sodium channel activity"/>
    <property type="evidence" value="ECO:0007669"/>
    <property type="project" value="TreeGrafter"/>
</dbReference>
<keyword evidence="10 12" id="KW-0739">Sodium transport</keyword>
<reference evidence="14 15" key="1">
    <citation type="submission" date="2019-08" db="EMBL/GenBank/DDBJ databases">
        <authorList>
            <person name="Alioto T."/>
            <person name="Alioto T."/>
            <person name="Gomez Garrido J."/>
        </authorList>
    </citation>
    <scope>NUCLEOTIDE SEQUENCE [LARGE SCALE GENOMIC DNA]</scope>
</reference>
<evidence type="ECO:0000256" key="7">
    <source>
        <dbReference type="ARBA" id="ARBA00023053"/>
    </source>
</evidence>
<evidence type="ECO:0000313" key="14">
    <source>
        <dbReference type="EMBL" id="VVC28076.1"/>
    </source>
</evidence>
<organism evidence="14 15">
    <name type="scientific">Cinara cedri</name>
    <dbReference type="NCBI Taxonomy" id="506608"/>
    <lineage>
        <taxon>Eukaryota</taxon>
        <taxon>Metazoa</taxon>
        <taxon>Ecdysozoa</taxon>
        <taxon>Arthropoda</taxon>
        <taxon>Hexapoda</taxon>
        <taxon>Insecta</taxon>
        <taxon>Pterygota</taxon>
        <taxon>Neoptera</taxon>
        <taxon>Paraneoptera</taxon>
        <taxon>Hemiptera</taxon>
        <taxon>Sternorrhyncha</taxon>
        <taxon>Aphidomorpha</taxon>
        <taxon>Aphidoidea</taxon>
        <taxon>Aphididae</taxon>
        <taxon>Lachninae</taxon>
        <taxon>Cinara</taxon>
    </lineage>
</organism>
<evidence type="ECO:0000256" key="10">
    <source>
        <dbReference type="ARBA" id="ARBA00023201"/>
    </source>
</evidence>
<evidence type="ECO:0000256" key="2">
    <source>
        <dbReference type="ARBA" id="ARBA00007193"/>
    </source>
</evidence>
<proteinExistence type="inferred from homology"/>
<keyword evidence="9 13" id="KW-0472">Membrane</keyword>
<dbReference type="Gene3D" id="1.10.287.820">
    <property type="entry name" value="Acid-sensing ion channel domain"/>
    <property type="match status" value="1"/>
</dbReference>
<evidence type="ECO:0000313" key="15">
    <source>
        <dbReference type="Proteomes" id="UP000325440"/>
    </source>
</evidence>
<evidence type="ECO:0000256" key="1">
    <source>
        <dbReference type="ARBA" id="ARBA00004141"/>
    </source>
</evidence>
<keyword evidence="4 12" id="KW-0894">Sodium channel</keyword>
<keyword evidence="5 12" id="KW-0812">Transmembrane</keyword>
<protein>
    <submittedName>
        <fullName evidence="14">Epithelial sodium channel</fullName>
    </submittedName>
</protein>
<evidence type="ECO:0000256" key="8">
    <source>
        <dbReference type="ARBA" id="ARBA00023065"/>
    </source>
</evidence>
<keyword evidence="6 13" id="KW-1133">Transmembrane helix</keyword>
<comment type="similarity">
    <text evidence="2 12">Belongs to the amiloride-sensitive sodium channel (TC 1.A.6) family.</text>
</comment>
<dbReference type="EMBL" id="CABPRJ010000478">
    <property type="protein sequence ID" value="VVC28076.1"/>
    <property type="molecule type" value="Genomic_DNA"/>
</dbReference>
<dbReference type="InterPro" id="IPR001873">
    <property type="entry name" value="ENaC"/>
</dbReference>
<dbReference type="Proteomes" id="UP000325440">
    <property type="component" value="Unassembled WGS sequence"/>
</dbReference>
<dbReference type="GO" id="GO:0005886">
    <property type="term" value="C:plasma membrane"/>
    <property type="evidence" value="ECO:0007669"/>
    <property type="project" value="TreeGrafter"/>
</dbReference>
<sequence>MRISMCHQSFDILLPANTTNMMHTVRKKPIINNAQTYVWWGPFKSGLIYLKEFSETTTLHGIRHIGLSNRHLIEIVLWILFEIMVIYGSYNLMYGSWIRYNENPTVITVEKDYRQWYLQFPSATFCYVDPVDINLAENYIKRKWKVNSNETFNYYMDFIKTLTETTYKNLENLAAYVNNTELININIIDMILKYYVHYAKEIPDISDKYYSVYENMERDTTFTFWEVTSAPEVKRLSPSQRRCRFMNEPLDNTIPVYSYNVCRMICRRKLALKLCGCIPHFYPYPGKAKICNIKGLYCLSSHNETLISLENKKYMPKKCDCPMPCEDVRMFLDRDSKRTWAYPVPWDIRFRWAVDKYSKTRLRLDVIYSFEDLLGQ</sequence>
<keyword evidence="11 12" id="KW-0407">Ion channel</keyword>
<gene>
    <name evidence="14" type="ORF">CINCED_3A012334</name>
</gene>
<evidence type="ECO:0000256" key="6">
    <source>
        <dbReference type="ARBA" id="ARBA00022989"/>
    </source>
</evidence>
<evidence type="ECO:0000256" key="5">
    <source>
        <dbReference type="ARBA" id="ARBA00022692"/>
    </source>
</evidence>
<dbReference type="Pfam" id="PF00858">
    <property type="entry name" value="ASC"/>
    <property type="match status" value="2"/>
</dbReference>
<name>A0A5E4MFK1_9HEMI</name>
<keyword evidence="15" id="KW-1185">Reference proteome</keyword>
<evidence type="ECO:0000256" key="9">
    <source>
        <dbReference type="ARBA" id="ARBA00023136"/>
    </source>
</evidence>
<evidence type="ECO:0000256" key="4">
    <source>
        <dbReference type="ARBA" id="ARBA00022461"/>
    </source>
</evidence>
<dbReference type="OrthoDB" id="6628406at2759"/>
<dbReference type="AlphaFoldDB" id="A0A5E4MFK1"/>
<dbReference type="PANTHER" id="PTHR11690">
    <property type="entry name" value="AMILORIDE-SENSITIVE SODIUM CHANNEL-RELATED"/>
    <property type="match status" value="1"/>
</dbReference>
<evidence type="ECO:0000256" key="12">
    <source>
        <dbReference type="RuleBase" id="RU000679"/>
    </source>
</evidence>
<keyword evidence="8 12" id="KW-0406">Ion transport</keyword>
<accession>A0A5E4MFK1</accession>
<feature type="transmembrane region" description="Helical" evidence="13">
    <location>
        <begin position="72"/>
        <end position="90"/>
    </location>
</feature>
<evidence type="ECO:0000256" key="11">
    <source>
        <dbReference type="ARBA" id="ARBA00023303"/>
    </source>
</evidence>